<evidence type="ECO:0000256" key="4">
    <source>
        <dbReference type="PROSITE-ProRule" id="PRU01024"/>
    </source>
</evidence>
<gene>
    <name evidence="6" type="primary">rlmD</name>
    <name evidence="6" type="ORF">H9810_10320</name>
</gene>
<accession>A0A9D2F556</accession>
<dbReference type="PROSITE" id="PS01231">
    <property type="entry name" value="TRMA_2"/>
    <property type="match status" value="1"/>
</dbReference>
<dbReference type="NCBIfam" id="TIGR00479">
    <property type="entry name" value="rumA"/>
    <property type="match status" value="1"/>
</dbReference>
<reference evidence="6" key="1">
    <citation type="journal article" date="2021" name="PeerJ">
        <title>Extensive microbial diversity within the chicken gut microbiome revealed by metagenomics and culture.</title>
        <authorList>
            <person name="Gilroy R."/>
            <person name="Ravi A."/>
            <person name="Getino M."/>
            <person name="Pursley I."/>
            <person name="Horton D.L."/>
            <person name="Alikhan N.F."/>
            <person name="Baker D."/>
            <person name="Gharbi K."/>
            <person name="Hall N."/>
            <person name="Watson M."/>
            <person name="Adriaenssens E.M."/>
            <person name="Foster-Nyarko E."/>
            <person name="Jarju S."/>
            <person name="Secka A."/>
            <person name="Antonio M."/>
            <person name="Oren A."/>
            <person name="Chaudhuri R.R."/>
            <person name="La Ragione R."/>
            <person name="Hildebrand F."/>
            <person name="Pallen M.J."/>
        </authorList>
    </citation>
    <scope>NUCLEOTIDE SEQUENCE</scope>
    <source>
        <strain evidence="6">3436</strain>
    </source>
</reference>
<dbReference type="InterPro" id="IPR030391">
    <property type="entry name" value="MeTrfase_TrmA_CS"/>
</dbReference>
<dbReference type="AlphaFoldDB" id="A0A9D2F556"/>
<dbReference type="EC" id="2.1.1.190" evidence="6"/>
<dbReference type="SUPFAM" id="SSF53335">
    <property type="entry name" value="S-adenosyl-L-methionine-dependent methyltransferases"/>
    <property type="match status" value="1"/>
</dbReference>
<feature type="binding site" evidence="4">
    <location>
        <position position="261"/>
    </location>
    <ligand>
        <name>S-adenosyl-L-methionine</name>
        <dbReference type="ChEBI" id="CHEBI:59789"/>
    </ligand>
</feature>
<dbReference type="EMBL" id="DXBO01000147">
    <property type="protein sequence ID" value="HIZ49105.1"/>
    <property type="molecule type" value="Genomic_DNA"/>
</dbReference>
<dbReference type="InterPro" id="IPR029063">
    <property type="entry name" value="SAM-dependent_MTases_sf"/>
</dbReference>
<name>A0A9D2F556_9FIRM</name>
<sequence length="380" mass="40788">MSQSCPNQALHCGGCPLLGVPYAEQLAQKQARLQTLLGRFAPVAPVCGMAEPWHYRNKAIASFAMRRGKLVCGLYAEGTHRVLPGCDCLLQQEVLNRTLEAVLTAARACRWTAYDEDRGTGLLRHVVLRAAQDGKVLVTLVTPGPELPGSRNFCGALRKAAPWVVSVVHNVNPTATSAVLGNREKVLYGPGSVLDTLCGLRFAISSRSFYQVNHAQTEVLYSKALALADLTGRETVVDAYCGIGTIGLCAAPRAGRVIGVERNPAAARDAAANAHRNGLQNAVFQCGDATAWMKTAARQGLRPDVVFLDPPRAGSTPECIAAVAHMAPRRVVYVSCDPGTLARDVTLFAKQGYKAERFEPVDLFPHTDHVETIGLLSVCH</sequence>
<keyword evidence="2 4" id="KW-0808">Transferase</keyword>
<dbReference type="FunFam" id="2.40.50.1070:FF:000003">
    <property type="entry name" value="23S rRNA (Uracil-5-)-methyltransferase RumA"/>
    <property type="match status" value="1"/>
</dbReference>
<dbReference type="PANTHER" id="PTHR11061">
    <property type="entry name" value="RNA M5U METHYLTRANSFERASE"/>
    <property type="match status" value="1"/>
</dbReference>
<evidence type="ECO:0000313" key="7">
    <source>
        <dbReference type="Proteomes" id="UP000824031"/>
    </source>
</evidence>
<dbReference type="GO" id="GO:0070041">
    <property type="term" value="F:rRNA (uridine-C5-)-methyltransferase activity"/>
    <property type="evidence" value="ECO:0007669"/>
    <property type="project" value="TreeGrafter"/>
</dbReference>
<evidence type="ECO:0000256" key="3">
    <source>
        <dbReference type="ARBA" id="ARBA00022691"/>
    </source>
</evidence>
<feature type="binding site" evidence="4">
    <location>
        <position position="309"/>
    </location>
    <ligand>
        <name>S-adenosyl-L-methionine</name>
        <dbReference type="ChEBI" id="CHEBI:59789"/>
    </ligand>
</feature>
<dbReference type="PROSITE" id="PS01230">
    <property type="entry name" value="TRMA_1"/>
    <property type="match status" value="1"/>
</dbReference>
<organism evidence="6 7">
    <name type="scientific">Candidatus Gemmiger excrementavium</name>
    <dbReference type="NCBI Taxonomy" id="2838608"/>
    <lineage>
        <taxon>Bacteria</taxon>
        <taxon>Bacillati</taxon>
        <taxon>Bacillota</taxon>
        <taxon>Clostridia</taxon>
        <taxon>Eubacteriales</taxon>
        <taxon>Gemmiger</taxon>
    </lineage>
</organism>
<evidence type="ECO:0000313" key="6">
    <source>
        <dbReference type="EMBL" id="HIZ49105.1"/>
    </source>
</evidence>
<protein>
    <submittedName>
        <fullName evidence="6">23S rRNA (Uracil(1939)-C(5))-methyltransferase RlmD</fullName>
        <ecNumber evidence="6">2.1.1.190</ecNumber>
    </submittedName>
</protein>
<dbReference type="Gene3D" id="2.40.50.1070">
    <property type="match status" value="1"/>
</dbReference>
<dbReference type="CDD" id="cd02440">
    <property type="entry name" value="AdoMet_MTases"/>
    <property type="match status" value="1"/>
</dbReference>
<reference evidence="6" key="2">
    <citation type="submission" date="2021-04" db="EMBL/GenBank/DDBJ databases">
        <authorList>
            <person name="Gilroy R."/>
        </authorList>
    </citation>
    <scope>NUCLEOTIDE SEQUENCE</scope>
    <source>
        <strain evidence="6">3436</strain>
    </source>
</reference>
<feature type="active site" description="Nucleophile" evidence="4">
    <location>
        <position position="336"/>
    </location>
</feature>
<evidence type="ECO:0000256" key="2">
    <source>
        <dbReference type="ARBA" id="ARBA00022679"/>
    </source>
</evidence>
<dbReference type="GO" id="GO:0070475">
    <property type="term" value="P:rRNA base methylation"/>
    <property type="evidence" value="ECO:0007669"/>
    <property type="project" value="TreeGrafter"/>
</dbReference>
<comment type="caution">
    <text evidence="6">The sequence shown here is derived from an EMBL/GenBank/DDBJ whole genome shotgun (WGS) entry which is preliminary data.</text>
</comment>
<proteinExistence type="inferred from homology"/>
<dbReference type="PANTHER" id="PTHR11061:SF30">
    <property type="entry name" value="TRNA (URACIL(54)-C(5))-METHYLTRANSFERASE"/>
    <property type="match status" value="1"/>
</dbReference>
<feature type="binding site" evidence="4">
    <location>
        <position position="240"/>
    </location>
    <ligand>
        <name>S-adenosyl-L-methionine</name>
        <dbReference type="ChEBI" id="CHEBI:59789"/>
    </ligand>
</feature>
<feature type="binding site" evidence="4">
    <location>
        <position position="211"/>
    </location>
    <ligand>
        <name>S-adenosyl-L-methionine</name>
        <dbReference type="ChEBI" id="CHEBI:59789"/>
    </ligand>
</feature>
<dbReference type="Gene3D" id="3.40.50.150">
    <property type="entry name" value="Vaccinia Virus protein VP39"/>
    <property type="match status" value="1"/>
</dbReference>
<evidence type="ECO:0000256" key="5">
    <source>
        <dbReference type="PROSITE-ProRule" id="PRU10015"/>
    </source>
</evidence>
<dbReference type="PROSITE" id="PS51687">
    <property type="entry name" value="SAM_MT_RNA_M5U"/>
    <property type="match status" value="1"/>
</dbReference>
<feature type="active site" evidence="5">
    <location>
        <position position="336"/>
    </location>
</feature>
<keyword evidence="3 4" id="KW-0949">S-adenosyl-L-methionine</keyword>
<dbReference type="FunFam" id="3.40.50.150:FF:000009">
    <property type="entry name" value="23S rRNA (Uracil(1939)-C(5))-methyltransferase RlmD"/>
    <property type="match status" value="1"/>
</dbReference>
<dbReference type="Pfam" id="PF05958">
    <property type="entry name" value="tRNA_U5-meth_tr"/>
    <property type="match status" value="1"/>
</dbReference>
<dbReference type="InterPro" id="IPR030390">
    <property type="entry name" value="MeTrfase_TrmA_AS"/>
</dbReference>
<keyword evidence="1 4" id="KW-0489">Methyltransferase</keyword>
<evidence type="ECO:0000256" key="1">
    <source>
        <dbReference type="ARBA" id="ARBA00022603"/>
    </source>
</evidence>
<comment type="similarity">
    <text evidence="4">Belongs to the class I-like SAM-binding methyltransferase superfamily. RNA M5U methyltransferase family.</text>
</comment>
<dbReference type="Proteomes" id="UP000824031">
    <property type="component" value="Unassembled WGS sequence"/>
</dbReference>
<dbReference type="InterPro" id="IPR010280">
    <property type="entry name" value="U5_MeTrfase_fam"/>
</dbReference>